<dbReference type="PANTHER" id="PTHR47506:SF3">
    <property type="entry name" value="HTH-TYPE TRANSCRIPTIONAL REGULATOR LMRA"/>
    <property type="match status" value="1"/>
</dbReference>
<dbReference type="SUPFAM" id="SSF48498">
    <property type="entry name" value="Tetracyclin repressor-like, C-terminal domain"/>
    <property type="match status" value="1"/>
</dbReference>
<dbReference type="OrthoDB" id="9798857at2"/>
<dbReference type="EMBL" id="AQPN01000049">
    <property type="protein sequence ID" value="EOR95488.1"/>
    <property type="molecule type" value="Genomic_DNA"/>
</dbReference>
<dbReference type="InterPro" id="IPR011075">
    <property type="entry name" value="TetR_C"/>
</dbReference>
<dbReference type="Proteomes" id="UP000014174">
    <property type="component" value="Unassembled WGS sequence"/>
</dbReference>
<proteinExistence type="predicted"/>
<dbReference type="GO" id="GO:0003677">
    <property type="term" value="F:DNA binding"/>
    <property type="evidence" value="ECO:0007669"/>
    <property type="project" value="UniProtKB-UniRule"/>
</dbReference>
<dbReference type="InterPro" id="IPR009057">
    <property type="entry name" value="Homeodomain-like_sf"/>
</dbReference>
<organism evidence="6 7">
    <name type="scientific">Arcticibacter svalbardensis MN12-7</name>
    <dbReference type="NCBI Taxonomy" id="1150600"/>
    <lineage>
        <taxon>Bacteria</taxon>
        <taxon>Pseudomonadati</taxon>
        <taxon>Bacteroidota</taxon>
        <taxon>Sphingobacteriia</taxon>
        <taxon>Sphingobacteriales</taxon>
        <taxon>Sphingobacteriaceae</taxon>
        <taxon>Arcticibacter</taxon>
    </lineage>
</organism>
<dbReference type="RefSeq" id="WP_016194548.1">
    <property type="nucleotide sequence ID" value="NZ_AQPN01000049.1"/>
</dbReference>
<dbReference type="Pfam" id="PF16925">
    <property type="entry name" value="TetR_C_13"/>
    <property type="match status" value="1"/>
</dbReference>
<sequence length="201" mass="22467">MDETLSKAERTRKFIIERTASIFNTKGYAGTSLSDLTQATGLTKGSIYGNFENKEQVALAVFDYNYARIHYTTHELINQAGSFREKLLIYSSVYHDFMERSSPTGGCPILNTAIEADDTNRLLKNRAAEAILKWKENIVKLIQEGIFAGEFKPVMDSSQIAFSIIALIEGGVMIAKVTDSQKNLDDILKTVEMLINQLTVK</sequence>
<evidence type="ECO:0000256" key="2">
    <source>
        <dbReference type="ARBA" id="ARBA00023125"/>
    </source>
</evidence>
<dbReference type="InterPro" id="IPR001647">
    <property type="entry name" value="HTH_TetR"/>
</dbReference>
<keyword evidence="3" id="KW-0804">Transcription</keyword>
<name>R9GUW9_9SPHI</name>
<dbReference type="InterPro" id="IPR036271">
    <property type="entry name" value="Tet_transcr_reg_TetR-rel_C_sf"/>
</dbReference>
<dbReference type="PATRIC" id="fig|1150600.3.peg.1284"/>
<protein>
    <submittedName>
        <fullName evidence="6">Transcriptional regulator, TetR family</fullName>
    </submittedName>
</protein>
<evidence type="ECO:0000256" key="3">
    <source>
        <dbReference type="ARBA" id="ARBA00023163"/>
    </source>
</evidence>
<evidence type="ECO:0000313" key="7">
    <source>
        <dbReference type="Proteomes" id="UP000014174"/>
    </source>
</evidence>
<feature type="DNA-binding region" description="H-T-H motif" evidence="4">
    <location>
        <begin position="32"/>
        <end position="51"/>
    </location>
</feature>
<comment type="caution">
    <text evidence="6">The sequence shown here is derived from an EMBL/GenBank/DDBJ whole genome shotgun (WGS) entry which is preliminary data.</text>
</comment>
<accession>R9GUW9</accession>
<dbReference type="PRINTS" id="PR00455">
    <property type="entry name" value="HTHTETR"/>
</dbReference>
<dbReference type="PROSITE" id="PS50977">
    <property type="entry name" value="HTH_TETR_2"/>
    <property type="match status" value="1"/>
</dbReference>
<evidence type="ECO:0000313" key="6">
    <source>
        <dbReference type="EMBL" id="EOR95488.1"/>
    </source>
</evidence>
<dbReference type="Gene3D" id="1.10.357.10">
    <property type="entry name" value="Tetracycline Repressor, domain 2"/>
    <property type="match status" value="1"/>
</dbReference>
<reference evidence="6 7" key="1">
    <citation type="journal article" date="2013" name="Genome Announc.">
        <title>Draft Genome Sequence of Arcticibacter svalbardensis Strain MN12-7T, a Member of the Family Sphingobacteriaceae Isolated from an Arctic Soil Sample.</title>
        <authorList>
            <person name="Shivaji S."/>
            <person name="Ara S."/>
            <person name="Prasad S."/>
            <person name="Manasa B.P."/>
            <person name="Begum Z."/>
            <person name="Singh A."/>
            <person name="Kumar Pinnaka A."/>
        </authorList>
    </citation>
    <scope>NUCLEOTIDE SEQUENCE [LARGE SCALE GENOMIC DNA]</scope>
    <source>
        <strain evidence="6 7">MN12-7</strain>
    </source>
</reference>
<dbReference type="SUPFAM" id="SSF46689">
    <property type="entry name" value="Homeodomain-like"/>
    <property type="match status" value="1"/>
</dbReference>
<dbReference type="PANTHER" id="PTHR47506">
    <property type="entry name" value="TRANSCRIPTIONAL REGULATORY PROTEIN"/>
    <property type="match status" value="1"/>
</dbReference>
<keyword evidence="2 4" id="KW-0238">DNA-binding</keyword>
<gene>
    <name evidence="6" type="ORF">ADIARSV_1307</name>
</gene>
<dbReference type="STRING" id="1150600.ADIARSV_1307"/>
<dbReference type="eggNOG" id="COG1309">
    <property type="taxonomic scope" value="Bacteria"/>
</dbReference>
<feature type="domain" description="HTH tetR-type" evidence="5">
    <location>
        <begin position="9"/>
        <end position="69"/>
    </location>
</feature>
<dbReference type="AlphaFoldDB" id="R9GUW9"/>
<keyword evidence="7" id="KW-1185">Reference proteome</keyword>
<evidence type="ECO:0000259" key="5">
    <source>
        <dbReference type="PROSITE" id="PS50977"/>
    </source>
</evidence>
<evidence type="ECO:0000256" key="4">
    <source>
        <dbReference type="PROSITE-ProRule" id="PRU00335"/>
    </source>
</evidence>
<evidence type="ECO:0000256" key="1">
    <source>
        <dbReference type="ARBA" id="ARBA00023015"/>
    </source>
</evidence>
<dbReference type="Pfam" id="PF00440">
    <property type="entry name" value="TetR_N"/>
    <property type="match status" value="1"/>
</dbReference>
<keyword evidence="1" id="KW-0805">Transcription regulation</keyword>